<name>A0ABT7FLI3_9RHOB</name>
<organism evidence="1 2">
    <name type="scientific">Sedimentitalea xiamensis</name>
    <dbReference type="NCBI Taxonomy" id="3050037"/>
    <lineage>
        <taxon>Bacteria</taxon>
        <taxon>Pseudomonadati</taxon>
        <taxon>Pseudomonadota</taxon>
        <taxon>Alphaproteobacteria</taxon>
        <taxon>Rhodobacterales</taxon>
        <taxon>Paracoccaceae</taxon>
        <taxon>Sedimentitalea</taxon>
    </lineage>
</organism>
<dbReference type="Pfam" id="PF10123">
    <property type="entry name" value="Mu-like_Pro"/>
    <property type="match status" value="2"/>
</dbReference>
<dbReference type="EMBL" id="JASNJE010000068">
    <property type="protein sequence ID" value="MDK3075928.1"/>
    <property type="molecule type" value="Genomic_DNA"/>
</dbReference>
<sequence length="274" mass="29502">MAGSLTAICDRDLGGSAPEWVHLFPVGQMTGRDGRRFNLANPQMIVDAFRAGAVDLPVDYEHQSDAQPEQRSGPVPAAGWIKELRVGEDGIWGRVEWTAQARGLIALARQETAMNEPETLLDKLIAALGLPEETTEDELIALIETIRGKAEQATAARMPDPARFVPIEAVQDLMASRHADLAERTKERATAKVKDALARGFITPAMKDWATALCAQDEASFDRFVATSVPAYAHLMKQAVPDGPPPSSPSEISRSDAAAAVCAQLGLKPDALKE</sequence>
<dbReference type="GO" id="GO:0006508">
    <property type="term" value="P:proteolysis"/>
    <property type="evidence" value="ECO:0007669"/>
    <property type="project" value="UniProtKB-KW"/>
</dbReference>
<reference evidence="1 2" key="1">
    <citation type="submission" date="2023-05" db="EMBL/GenBank/DDBJ databases">
        <title>Sedimentitalea sp. nov. JM2-8.</title>
        <authorList>
            <person name="Huang J."/>
        </authorList>
    </citation>
    <scope>NUCLEOTIDE SEQUENCE [LARGE SCALE GENOMIC DNA]</scope>
    <source>
        <strain evidence="1 2">JM2-8</strain>
    </source>
</reference>
<dbReference type="GO" id="GO:0008233">
    <property type="term" value="F:peptidase activity"/>
    <property type="evidence" value="ECO:0007669"/>
    <property type="project" value="UniProtKB-KW"/>
</dbReference>
<dbReference type="Proteomes" id="UP001227126">
    <property type="component" value="Unassembled WGS sequence"/>
</dbReference>
<comment type="caution">
    <text evidence="1">The sequence shown here is derived from an EMBL/GenBank/DDBJ whole genome shotgun (WGS) entry which is preliminary data.</text>
</comment>
<dbReference type="InterPro" id="IPR012106">
    <property type="entry name" value="Phage_Mu_Gp1"/>
</dbReference>
<evidence type="ECO:0000313" key="2">
    <source>
        <dbReference type="Proteomes" id="UP001227126"/>
    </source>
</evidence>
<accession>A0ABT7FLI3</accession>
<protein>
    <submittedName>
        <fullName evidence="1">Phage protease</fullName>
    </submittedName>
</protein>
<dbReference type="RefSeq" id="WP_284487836.1">
    <property type="nucleotide sequence ID" value="NZ_JASNJE010000068.1"/>
</dbReference>
<keyword evidence="1" id="KW-0378">Hydrolase</keyword>
<keyword evidence="2" id="KW-1185">Reference proteome</keyword>
<gene>
    <name evidence="1" type="ORF">QO034_23030</name>
</gene>
<proteinExistence type="predicted"/>
<evidence type="ECO:0000313" key="1">
    <source>
        <dbReference type="EMBL" id="MDK3075928.1"/>
    </source>
</evidence>
<keyword evidence="1" id="KW-0645">Protease</keyword>
<dbReference type="PIRSF" id="PIRSF016624">
    <property type="entry name" value="Mu_prophg_I"/>
    <property type="match status" value="1"/>
</dbReference>